<evidence type="ECO:0000256" key="4">
    <source>
        <dbReference type="ARBA" id="ARBA00022679"/>
    </source>
</evidence>
<dbReference type="SMART" id="SM00387">
    <property type="entry name" value="HATPase_c"/>
    <property type="match status" value="1"/>
</dbReference>
<dbReference type="Pfam" id="PF02518">
    <property type="entry name" value="HATPase_c"/>
    <property type="match status" value="1"/>
</dbReference>
<proteinExistence type="predicted"/>
<dbReference type="PANTHER" id="PTHR43304">
    <property type="entry name" value="PHYTOCHROME-LIKE PROTEIN CPH1"/>
    <property type="match status" value="1"/>
</dbReference>
<protein>
    <recommendedName>
        <fullName evidence="2">histidine kinase</fullName>
        <ecNumber evidence="2">2.7.13.3</ecNumber>
    </recommendedName>
</protein>
<organism evidence="8 9">
    <name type="scientific">Echinicola vietnamensis (strain DSM 17526 / LMG 23754 / KMM 6221)</name>
    <dbReference type="NCBI Taxonomy" id="926556"/>
    <lineage>
        <taxon>Bacteria</taxon>
        <taxon>Pseudomonadati</taxon>
        <taxon>Bacteroidota</taxon>
        <taxon>Cytophagia</taxon>
        <taxon>Cytophagales</taxon>
        <taxon>Cyclobacteriaceae</taxon>
        <taxon>Echinicola</taxon>
    </lineage>
</organism>
<dbReference type="SUPFAM" id="SSF47384">
    <property type="entry name" value="Homodimeric domain of signal transducing histidine kinase"/>
    <property type="match status" value="1"/>
</dbReference>
<keyword evidence="6" id="KW-0175">Coiled coil</keyword>
<dbReference type="PRINTS" id="PR00344">
    <property type="entry name" value="BCTRLSENSOR"/>
</dbReference>
<evidence type="ECO:0000313" key="9">
    <source>
        <dbReference type="Proteomes" id="UP000010796"/>
    </source>
</evidence>
<dbReference type="GO" id="GO:0000155">
    <property type="term" value="F:phosphorelay sensor kinase activity"/>
    <property type="evidence" value="ECO:0007669"/>
    <property type="project" value="InterPro"/>
</dbReference>
<dbReference type="Pfam" id="PF00512">
    <property type="entry name" value="HisKA"/>
    <property type="match status" value="1"/>
</dbReference>
<evidence type="ECO:0000256" key="1">
    <source>
        <dbReference type="ARBA" id="ARBA00000085"/>
    </source>
</evidence>
<dbReference type="Proteomes" id="UP000010796">
    <property type="component" value="Chromosome"/>
</dbReference>
<dbReference type="RefSeq" id="WP_015266489.1">
    <property type="nucleotide sequence ID" value="NC_019904.1"/>
</dbReference>
<dbReference type="OrthoDB" id="890870at2"/>
<name>L0G1R6_ECHVK</name>
<evidence type="ECO:0000256" key="3">
    <source>
        <dbReference type="ARBA" id="ARBA00022553"/>
    </source>
</evidence>
<evidence type="ECO:0000313" key="8">
    <source>
        <dbReference type="EMBL" id="AGA78936.1"/>
    </source>
</evidence>
<dbReference type="Gene3D" id="1.10.287.130">
    <property type="match status" value="1"/>
</dbReference>
<keyword evidence="9" id="KW-1185">Reference proteome</keyword>
<keyword evidence="5 8" id="KW-0418">Kinase</keyword>
<dbReference type="Gene3D" id="3.30.565.10">
    <property type="entry name" value="Histidine kinase-like ATPase, C-terminal domain"/>
    <property type="match status" value="1"/>
</dbReference>
<comment type="catalytic activity">
    <reaction evidence="1">
        <text>ATP + protein L-histidine = ADP + protein N-phospho-L-histidine.</text>
        <dbReference type="EC" id="2.7.13.3"/>
    </reaction>
</comment>
<keyword evidence="3" id="KW-0597">Phosphoprotein</keyword>
<reference evidence="9" key="1">
    <citation type="submission" date="2012-02" db="EMBL/GenBank/DDBJ databases">
        <title>The complete genome of Echinicola vietnamensis DSM 17526.</title>
        <authorList>
            <person name="Lucas S."/>
            <person name="Copeland A."/>
            <person name="Lapidus A."/>
            <person name="Glavina del Rio T."/>
            <person name="Dalin E."/>
            <person name="Tice H."/>
            <person name="Bruce D."/>
            <person name="Goodwin L."/>
            <person name="Pitluck S."/>
            <person name="Peters L."/>
            <person name="Ovchinnikova G."/>
            <person name="Teshima H."/>
            <person name="Kyrpides N."/>
            <person name="Mavromatis K."/>
            <person name="Ivanova N."/>
            <person name="Brettin T."/>
            <person name="Detter J.C."/>
            <person name="Han C."/>
            <person name="Larimer F."/>
            <person name="Land M."/>
            <person name="Hauser L."/>
            <person name="Markowitz V."/>
            <person name="Cheng J.-F."/>
            <person name="Hugenholtz P."/>
            <person name="Woyke T."/>
            <person name="Wu D."/>
            <person name="Brambilla E."/>
            <person name="Klenk H.-P."/>
            <person name="Eisen J.A."/>
        </authorList>
    </citation>
    <scope>NUCLEOTIDE SEQUENCE [LARGE SCALE GENOMIC DNA]</scope>
    <source>
        <strain evidence="9">DSM 17526 / LMG 23754 / KMM 6221</strain>
    </source>
</reference>
<feature type="coiled-coil region" evidence="6">
    <location>
        <begin position="56"/>
        <end position="83"/>
    </location>
</feature>
<dbReference type="InterPro" id="IPR036097">
    <property type="entry name" value="HisK_dim/P_sf"/>
</dbReference>
<evidence type="ECO:0000259" key="7">
    <source>
        <dbReference type="PROSITE" id="PS50109"/>
    </source>
</evidence>
<feature type="domain" description="Histidine kinase" evidence="7">
    <location>
        <begin position="86"/>
        <end position="297"/>
    </location>
</feature>
<dbReference type="PANTHER" id="PTHR43304:SF1">
    <property type="entry name" value="PAC DOMAIN-CONTAINING PROTEIN"/>
    <property type="match status" value="1"/>
</dbReference>
<keyword evidence="4" id="KW-0808">Transferase</keyword>
<dbReference type="KEGG" id="evi:Echvi_2696"/>
<evidence type="ECO:0000256" key="2">
    <source>
        <dbReference type="ARBA" id="ARBA00012438"/>
    </source>
</evidence>
<dbReference type="InterPro" id="IPR003661">
    <property type="entry name" value="HisK_dim/P_dom"/>
</dbReference>
<dbReference type="AlphaFoldDB" id="L0G1R6"/>
<dbReference type="HOGENOM" id="CLU_000445_89_1_10"/>
<dbReference type="SUPFAM" id="SSF55874">
    <property type="entry name" value="ATPase domain of HSP90 chaperone/DNA topoisomerase II/histidine kinase"/>
    <property type="match status" value="1"/>
</dbReference>
<dbReference type="eggNOG" id="COG4251">
    <property type="taxonomic scope" value="Bacteria"/>
</dbReference>
<dbReference type="EMBL" id="CP003346">
    <property type="protein sequence ID" value="AGA78936.1"/>
    <property type="molecule type" value="Genomic_DNA"/>
</dbReference>
<dbReference type="EC" id="2.7.13.3" evidence="2"/>
<accession>L0G1R6</accession>
<dbReference type="InterPro" id="IPR005467">
    <property type="entry name" value="His_kinase_dom"/>
</dbReference>
<gene>
    <name evidence="8" type="ordered locus">Echvi_2696</name>
</gene>
<dbReference type="InterPro" id="IPR052162">
    <property type="entry name" value="Sensor_kinase/Photoreceptor"/>
</dbReference>
<dbReference type="InterPro" id="IPR003594">
    <property type="entry name" value="HATPase_dom"/>
</dbReference>
<evidence type="ECO:0000256" key="6">
    <source>
        <dbReference type="SAM" id="Coils"/>
    </source>
</evidence>
<evidence type="ECO:0000256" key="5">
    <source>
        <dbReference type="ARBA" id="ARBA00022777"/>
    </source>
</evidence>
<dbReference type="PROSITE" id="PS50109">
    <property type="entry name" value="HIS_KIN"/>
    <property type="match status" value="1"/>
</dbReference>
<dbReference type="SMART" id="SM00388">
    <property type="entry name" value="HisKA"/>
    <property type="match status" value="1"/>
</dbReference>
<dbReference type="STRING" id="926556.Echvi_2696"/>
<dbReference type="InterPro" id="IPR036890">
    <property type="entry name" value="HATPase_C_sf"/>
</dbReference>
<dbReference type="InterPro" id="IPR004358">
    <property type="entry name" value="Sig_transdc_His_kin-like_C"/>
</dbReference>
<sequence>MKKSKLFNSNSLDETLHDNKISQLIKLVEQIASYDFPCKVETDASNSPVDILANGLNMLGEEIENKIQELSEMRETIHNLENFSYTLAHDIKSPINNTIGILELMEMEVEEGNYSRIPEYINLLKSSNQKSLDMANGILEYAQMTSKTRKTEPINVVEMCSQITKELSYVHPISVTYHVDTPHVYYNPNALRQILSNLINNALKFNNKDECKLIVSCISRANDILISVQDNGPGIPEKFKDNIYNLFFRLNGENQPTGTGLGLAIIKKIVLENNGKIWTESPVGEGTVFCFTIPKEKI</sequence>